<dbReference type="EMBL" id="BAAAQD010000049">
    <property type="protein sequence ID" value="GAA1572750.1"/>
    <property type="molecule type" value="Genomic_DNA"/>
</dbReference>
<evidence type="ECO:0000256" key="1">
    <source>
        <dbReference type="ARBA" id="ARBA00006739"/>
    </source>
</evidence>
<dbReference type="InterPro" id="IPR029044">
    <property type="entry name" value="Nucleotide-diphossugar_trans"/>
</dbReference>
<dbReference type="PANTHER" id="PTHR48090:SF7">
    <property type="entry name" value="RFBJ PROTEIN"/>
    <property type="match status" value="1"/>
</dbReference>
<protein>
    <submittedName>
        <fullName evidence="3">Glycosyltransferase family 2 protein</fullName>
    </submittedName>
</protein>
<accession>A0ABN2D8Y3</accession>
<keyword evidence="4" id="KW-1185">Reference proteome</keyword>
<feature type="domain" description="Glycosyltransferase 2-like" evidence="2">
    <location>
        <begin position="9"/>
        <end position="106"/>
    </location>
</feature>
<reference evidence="3 4" key="1">
    <citation type="journal article" date="2019" name="Int. J. Syst. Evol. Microbiol.">
        <title>The Global Catalogue of Microorganisms (GCM) 10K type strain sequencing project: providing services to taxonomists for standard genome sequencing and annotation.</title>
        <authorList>
            <consortium name="The Broad Institute Genomics Platform"/>
            <consortium name="The Broad Institute Genome Sequencing Center for Infectious Disease"/>
            <person name="Wu L."/>
            <person name="Ma J."/>
        </authorList>
    </citation>
    <scope>NUCLEOTIDE SEQUENCE [LARGE SCALE GENOMIC DNA]</scope>
    <source>
        <strain evidence="3 4">JCM 15933</strain>
    </source>
</reference>
<dbReference type="Pfam" id="PF00535">
    <property type="entry name" value="Glycos_transf_2"/>
    <property type="match status" value="1"/>
</dbReference>
<dbReference type="SUPFAM" id="SSF53448">
    <property type="entry name" value="Nucleotide-diphospho-sugar transferases"/>
    <property type="match status" value="1"/>
</dbReference>
<name>A0ABN2D8Y3_9ACTN</name>
<gene>
    <name evidence="3" type="ORF">GCM10009827_113400</name>
</gene>
<dbReference type="Proteomes" id="UP001501470">
    <property type="component" value="Unassembled WGS sequence"/>
</dbReference>
<dbReference type="InterPro" id="IPR050256">
    <property type="entry name" value="Glycosyltransferase_2"/>
</dbReference>
<evidence type="ECO:0000313" key="3">
    <source>
        <dbReference type="EMBL" id="GAA1572750.1"/>
    </source>
</evidence>
<dbReference type="InterPro" id="IPR001173">
    <property type="entry name" value="Glyco_trans_2-like"/>
</dbReference>
<organism evidence="3 4">
    <name type="scientific">Dactylosporangium maewongense</name>
    <dbReference type="NCBI Taxonomy" id="634393"/>
    <lineage>
        <taxon>Bacteria</taxon>
        <taxon>Bacillati</taxon>
        <taxon>Actinomycetota</taxon>
        <taxon>Actinomycetes</taxon>
        <taxon>Micromonosporales</taxon>
        <taxon>Micromonosporaceae</taxon>
        <taxon>Dactylosporangium</taxon>
    </lineage>
</organism>
<comment type="caution">
    <text evidence="3">The sequence shown here is derived from an EMBL/GenBank/DDBJ whole genome shotgun (WGS) entry which is preliminary data.</text>
</comment>
<evidence type="ECO:0000259" key="2">
    <source>
        <dbReference type="Pfam" id="PF00535"/>
    </source>
</evidence>
<sequence length="203" mass="21660">MPWVLSRLPDGYRAVVADNGSTDGSAAIAEAHGAVVVHAAPRGFGAAAHAGLEAATADVVCFMDADGSFDPRQLPRVTEPVLRGRLDLSLGRRRPTARGAWPLHGRAGNAVVAWRLRRTTGIPVHDLGPMRAARREALLGLGLRDRRFGYPLEMMVRAAAAGWRIAEVDVDYAPRIAGGRSKVTGSVRGTARAVRDMSKVLAR</sequence>
<evidence type="ECO:0000313" key="4">
    <source>
        <dbReference type="Proteomes" id="UP001501470"/>
    </source>
</evidence>
<dbReference type="CDD" id="cd04179">
    <property type="entry name" value="DPM_DPG-synthase_like"/>
    <property type="match status" value="1"/>
</dbReference>
<dbReference type="Gene3D" id="3.90.550.10">
    <property type="entry name" value="Spore Coat Polysaccharide Biosynthesis Protein SpsA, Chain A"/>
    <property type="match status" value="1"/>
</dbReference>
<comment type="similarity">
    <text evidence="1">Belongs to the glycosyltransferase 2 family.</text>
</comment>
<dbReference type="PANTHER" id="PTHR48090">
    <property type="entry name" value="UNDECAPRENYL-PHOSPHATE 4-DEOXY-4-FORMAMIDO-L-ARABINOSE TRANSFERASE-RELATED"/>
    <property type="match status" value="1"/>
</dbReference>
<proteinExistence type="inferred from homology"/>